<dbReference type="Pfam" id="PF07963">
    <property type="entry name" value="N_methyl"/>
    <property type="match status" value="1"/>
</dbReference>
<dbReference type="Gene3D" id="3.30.700.10">
    <property type="entry name" value="Glycoprotein, Type 4 Pilin"/>
    <property type="match status" value="1"/>
</dbReference>
<dbReference type="InterPro" id="IPR045584">
    <property type="entry name" value="Pilin-like"/>
</dbReference>
<sequence>MRCRKAGFTLIELLVVIAIIAILIALLLPAVQQAREAARRTQCKNHLKQVGLALHNYHDTHNVFPYGYMESGTYHKRDTWMQMVLPFIDQAPMYNQYSAWDGEWVMDTPPEIKDLQIPTLQCPTDPSTPGVGGGGGNRAGGNGFQGNYVVCAGNDLMLRSQAHNLNGMFCRRSSTRMGDVLDGTSNTVMTSEGIVRGSDVSGPDGVSWGGTGGYWGGAPHGSYGFTTLEPPNSRLADQIYDCKEDDFMGAPCNPIGGADELRNFARSYHVGGAHAGMADGAIRFISSNIDTGTWRALGSRRGGETVGEY</sequence>
<organism evidence="2 3">
    <name type="scientific">Maioricimonas rarisocia</name>
    <dbReference type="NCBI Taxonomy" id="2528026"/>
    <lineage>
        <taxon>Bacteria</taxon>
        <taxon>Pseudomonadati</taxon>
        <taxon>Planctomycetota</taxon>
        <taxon>Planctomycetia</taxon>
        <taxon>Planctomycetales</taxon>
        <taxon>Planctomycetaceae</taxon>
        <taxon>Maioricimonas</taxon>
    </lineage>
</organism>
<evidence type="ECO:0000313" key="3">
    <source>
        <dbReference type="Proteomes" id="UP000320496"/>
    </source>
</evidence>
<dbReference type="InterPro" id="IPR012902">
    <property type="entry name" value="N_methyl_site"/>
</dbReference>
<evidence type="ECO:0000313" key="2">
    <source>
        <dbReference type="EMBL" id="QDU40955.1"/>
    </source>
</evidence>
<protein>
    <submittedName>
        <fullName evidence="2">Type II secretion system protein G</fullName>
    </submittedName>
</protein>
<dbReference type="InterPro" id="IPR027558">
    <property type="entry name" value="Pre_pil_HX9DG_C"/>
</dbReference>
<dbReference type="PROSITE" id="PS00409">
    <property type="entry name" value="PROKAR_NTER_METHYL"/>
    <property type="match status" value="1"/>
</dbReference>
<feature type="domain" description="DUF1559" evidence="1">
    <location>
        <begin position="32"/>
        <end position="291"/>
    </location>
</feature>
<dbReference type="RefSeq" id="WP_145372191.1">
    <property type="nucleotide sequence ID" value="NZ_CP036275.1"/>
</dbReference>
<gene>
    <name evidence="2" type="primary">xcpT_45</name>
    <name evidence="2" type="ORF">Mal4_53180</name>
</gene>
<dbReference type="OrthoDB" id="263714at2"/>
<keyword evidence="3" id="KW-1185">Reference proteome</keyword>
<dbReference type="NCBIfam" id="TIGR02532">
    <property type="entry name" value="IV_pilin_GFxxxE"/>
    <property type="match status" value="1"/>
</dbReference>
<dbReference type="AlphaFoldDB" id="A0A517ZEM7"/>
<proteinExistence type="predicted"/>
<accession>A0A517ZEM7</accession>
<dbReference type="SUPFAM" id="SSF54523">
    <property type="entry name" value="Pili subunits"/>
    <property type="match status" value="1"/>
</dbReference>
<dbReference type="Proteomes" id="UP000320496">
    <property type="component" value="Chromosome"/>
</dbReference>
<dbReference type="EMBL" id="CP036275">
    <property type="protein sequence ID" value="QDU40955.1"/>
    <property type="molecule type" value="Genomic_DNA"/>
</dbReference>
<dbReference type="Pfam" id="PF07596">
    <property type="entry name" value="SBP_bac_10"/>
    <property type="match status" value="1"/>
</dbReference>
<evidence type="ECO:0000259" key="1">
    <source>
        <dbReference type="Pfam" id="PF07596"/>
    </source>
</evidence>
<dbReference type="PANTHER" id="PTHR30093">
    <property type="entry name" value="GENERAL SECRETION PATHWAY PROTEIN G"/>
    <property type="match status" value="1"/>
</dbReference>
<reference evidence="2 3" key="1">
    <citation type="submission" date="2019-02" db="EMBL/GenBank/DDBJ databases">
        <title>Deep-cultivation of Planctomycetes and their phenomic and genomic characterization uncovers novel biology.</title>
        <authorList>
            <person name="Wiegand S."/>
            <person name="Jogler M."/>
            <person name="Boedeker C."/>
            <person name="Pinto D."/>
            <person name="Vollmers J."/>
            <person name="Rivas-Marin E."/>
            <person name="Kohn T."/>
            <person name="Peeters S.H."/>
            <person name="Heuer A."/>
            <person name="Rast P."/>
            <person name="Oberbeckmann S."/>
            <person name="Bunk B."/>
            <person name="Jeske O."/>
            <person name="Meyerdierks A."/>
            <person name="Storesund J.E."/>
            <person name="Kallscheuer N."/>
            <person name="Luecker S."/>
            <person name="Lage O.M."/>
            <person name="Pohl T."/>
            <person name="Merkel B.J."/>
            <person name="Hornburger P."/>
            <person name="Mueller R.-W."/>
            <person name="Bruemmer F."/>
            <person name="Labrenz M."/>
            <person name="Spormann A.M."/>
            <person name="Op den Camp H."/>
            <person name="Overmann J."/>
            <person name="Amann R."/>
            <person name="Jetten M.S.M."/>
            <person name="Mascher T."/>
            <person name="Medema M.H."/>
            <person name="Devos D.P."/>
            <person name="Kaster A.-K."/>
            <person name="Ovreas L."/>
            <person name="Rohde M."/>
            <person name="Galperin M.Y."/>
            <person name="Jogler C."/>
        </authorList>
    </citation>
    <scope>NUCLEOTIDE SEQUENCE [LARGE SCALE GENOMIC DNA]</scope>
    <source>
        <strain evidence="2 3">Mal4</strain>
    </source>
</reference>
<name>A0A517ZEM7_9PLAN</name>
<dbReference type="InterPro" id="IPR011453">
    <property type="entry name" value="DUF1559"/>
</dbReference>
<dbReference type="KEGG" id="mri:Mal4_53180"/>
<dbReference type="PANTHER" id="PTHR30093:SF2">
    <property type="entry name" value="TYPE II SECRETION SYSTEM PROTEIN H"/>
    <property type="match status" value="1"/>
</dbReference>
<dbReference type="NCBIfam" id="TIGR04294">
    <property type="entry name" value="pre_pil_HX9DG"/>
    <property type="match status" value="1"/>
</dbReference>